<gene>
    <name evidence="8" type="ORF">VHUM_02060</name>
</gene>
<dbReference type="AlphaFoldDB" id="A0A7D8YYU6"/>
<feature type="transmembrane region" description="Helical" evidence="6">
    <location>
        <begin position="187"/>
        <end position="209"/>
    </location>
</feature>
<dbReference type="InterPro" id="IPR020846">
    <property type="entry name" value="MFS_dom"/>
</dbReference>
<evidence type="ECO:0000256" key="2">
    <source>
        <dbReference type="ARBA" id="ARBA00010992"/>
    </source>
</evidence>
<dbReference type="PROSITE" id="PS00217">
    <property type="entry name" value="SUGAR_TRANSPORT_2"/>
    <property type="match status" value="1"/>
</dbReference>
<evidence type="ECO:0000259" key="7">
    <source>
        <dbReference type="PROSITE" id="PS50850"/>
    </source>
</evidence>
<reference evidence="8 9" key="1">
    <citation type="journal article" date="2019" name="PLoS Genet.">
        <title>Convergent evolution of linked mating-type loci in basidiomycete fungi.</title>
        <authorList>
            <person name="Sun S."/>
            <person name="Coelho M.A."/>
            <person name="Heitman J."/>
            <person name="Nowrousian M."/>
        </authorList>
    </citation>
    <scope>NUCLEOTIDE SEQUENCE [LARGE SCALE GENOMIC DNA]</scope>
    <source>
        <strain evidence="8 9">CBS 4282</strain>
    </source>
</reference>
<feature type="transmembrane region" description="Helical" evidence="6">
    <location>
        <begin position="66"/>
        <end position="85"/>
    </location>
</feature>
<dbReference type="GO" id="GO:0005351">
    <property type="term" value="F:carbohydrate:proton symporter activity"/>
    <property type="evidence" value="ECO:0007669"/>
    <property type="project" value="TreeGrafter"/>
</dbReference>
<sequence>MLGRLFTGAGVGVLQVICSAYAMELLPNRIRGTVIAFWSFWTYTGTLLAKVMGFTLNKQHPYNWQLPIRALWGPVGLMLLCFLPLPESPWFHARRGNKEKAFKSMKMLYTGVEGYDLEEEYGIMLRTLEHEREMAAKTIPWLAIFQGANMKRTLLLMVLAVGGQLAGLTMINTYSTYFFSIAGQKDPFQASVIMSCISLAAVMVMLGVLDRFGRRVLVAPALSVTCLSLWILGGLFYVRREDAGPALHRRPNVLPPGSRDSLRSPAW</sequence>
<comment type="subcellular location">
    <subcellularLocation>
        <location evidence="1">Membrane</location>
        <topology evidence="1">Multi-pass membrane protein</topology>
    </subcellularLocation>
</comment>
<dbReference type="PANTHER" id="PTHR48022">
    <property type="entry name" value="PLASTIDIC GLUCOSE TRANSPORTER 4"/>
    <property type="match status" value="1"/>
</dbReference>
<evidence type="ECO:0000313" key="9">
    <source>
        <dbReference type="Proteomes" id="UP000473826"/>
    </source>
</evidence>
<proteinExistence type="inferred from homology"/>
<accession>A0A7D8YYU6</accession>
<dbReference type="PROSITE" id="PS50850">
    <property type="entry name" value="MFS"/>
    <property type="match status" value="1"/>
</dbReference>
<dbReference type="InterPro" id="IPR005828">
    <property type="entry name" value="MFS_sugar_transport-like"/>
</dbReference>
<protein>
    <recommendedName>
        <fullName evidence="7">Major facilitator superfamily (MFS) profile domain-containing protein</fullName>
    </recommendedName>
</protein>
<keyword evidence="9" id="KW-1185">Reference proteome</keyword>
<organism evidence="8 9">
    <name type="scientific">Vanrija humicola</name>
    <name type="common">Yeast</name>
    <name type="synonym">Cryptococcus humicola</name>
    <dbReference type="NCBI Taxonomy" id="5417"/>
    <lineage>
        <taxon>Eukaryota</taxon>
        <taxon>Fungi</taxon>
        <taxon>Dikarya</taxon>
        <taxon>Basidiomycota</taxon>
        <taxon>Agaricomycotina</taxon>
        <taxon>Tremellomycetes</taxon>
        <taxon>Trichosporonales</taxon>
        <taxon>Trichosporonaceae</taxon>
        <taxon>Vanrija</taxon>
    </lineage>
</organism>
<dbReference type="InterPro" id="IPR005829">
    <property type="entry name" value="Sugar_transporter_CS"/>
</dbReference>
<comment type="similarity">
    <text evidence="2">Belongs to the major facilitator superfamily. Sugar transporter (TC 2.A.1.1) family.</text>
</comment>
<evidence type="ECO:0000256" key="1">
    <source>
        <dbReference type="ARBA" id="ARBA00004141"/>
    </source>
</evidence>
<feature type="transmembrane region" description="Helical" evidence="6">
    <location>
        <begin position="154"/>
        <end position="175"/>
    </location>
</feature>
<feature type="domain" description="Major facilitator superfamily (MFS) profile" evidence="7">
    <location>
        <begin position="1"/>
        <end position="267"/>
    </location>
</feature>
<dbReference type="OrthoDB" id="6612291at2759"/>
<comment type="caution">
    <text evidence="8">The sequence shown here is derived from an EMBL/GenBank/DDBJ whole genome shotgun (WGS) entry which is preliminary data.</text>
</comment>
<feature type="transmembrane region" description="Helical" evidence="6">
    <location>
        <begin position="6"/>
        <end position="23"/>
    </location>
</feature>
<feature type="transmembrane region" description="Helical" evidence="6">
    <location>
        <begin position="216"/>
        <end position="238"/>
    </location>
</feature>
<dbReference type="PROSITE" id="PS00216">
    <property type="entry name" value="SUGAR_TRANSPORT_1"/>
    <property type="match status" value="1"/>
</dbReference>
<dbReference type="SUPFAM" id="SSF103473">
    <property type="entry name" value="MFS general substrate transporter"/>
    <property type="match status" value="1"/>
</dbReference>
<dbReference type="PANTHER" id="PTHR48022:SF2">
    <property type="entry name" value="PLASTIDIC GLUCOSE TRANSPORTER 4"/>
    <property type="match status" value="1"/>
</dbReference>
<dbReference type="InterPro" id="IPR036259">
    <property type="entry name" value="MFS_trans_sf"/>
</dbReference>
<evidence type="ECO:0000256" key="6">
    <source>
        <dbReference type="SAM" id="Phobius"/>
    </source>
</evidence>
<evidence type="ECO:0000256" key="4">
    <source>
        <dbReference type="ARBA" id="ARBA00022989"/>
    </source>
</evidence>
<keyword evidence="3 6" id="KW-0812">Transmembrane</keyword>
<dbReference type="GO" id="GO:0016020">
    <property type="term" value="C:membrane"/>
    <property type="evidence" value="ECO:0007669"/>
    <property type="project" value="UniProtKB-SubCell"/>
</dbReference>
<dbReference type="InterPro" id="IPR050360">
    <property type="entry name" value="MFS_Sugar_Transporters"/>
</dbReference>
<dbReference type="Proteomes" id="UP000473826">
    <property type="component" value="Unassembled WGS sequence"/>
</dbReference>
<name>A0A7D8YYU6_VANHU</name>
<dbReference type="Pfam" id="PF00083">
    <property type="entry name" value="Sugar_tr"/>
    <property type="match status" value="1"/>
</dbReference>
<dbReference type="Gene3D" id="1.20.1250.20">
    <property type="entry name" value="MFS general substrate transporter like domains"/>
    <property type="match status" value="1"/>
</dbReference>
<keyword evidence="5 6" id="KW-0472">Membrane</keyword>
<feature type="transmembrane region" description="Helical" evidence="6">
    <location>
        <begin position="35"/>
        <end position="54"/>
    </location>
</feature>
<keyword evidence="4 6" id="KW-1133">Transmembrane helix</keyword>
<evidence type="ECO:0000256" key="5">
    <source>
        <dbReference type="ARBA" id="ARBA00023136"/>
    </source>
</evidence>
<dbReference type="EMBL" id="QKWK01000005">
    <property type="protein sequence ID" value="TXT10555.1"/>
    <property type="molecule type" value="Genomic_DNA"/>
</dbReference>
<evidence type="ECO:0000256" key="3">
    <source>
        <dbReference type="ARBA" id="ARBA00022692"/>
    </source>
</evidence>
<evidence type="ECO:0000313" key="8">
    <source>
        <dbReference type="EMBL" id="TXT10555.1"/>
    </source>
</evidence>